<gene>
    <name evidence="3" type="ORF">ACFQJC_02870</name>
</gene>
<dbReference type="Pfam" id="PF00583">
    <property type="entry name" value="Acetyltransf_1"/>
    <property type="match status" value="1"/>
</dbReference>
<reference evidence="3 4" key="1">
    <citation type="journal article" date="2019" name="Int. J. Syst. Evol. Microbiol.">
        <title>The Global Catalogue of Microorganisms (GCM) 10K type strain sequencing project: providing services to taxonomists for standard genome sequencing and annotation.</title>
        <authorList>
            <consortium name="The Broad Institute Genomics Platform"/>
            <consortium name="The Broad Institute Genome Sequencing Center for Infectious Disease"/>
            <person name="Wu L."/>
            <person name="Ma J."/>
        </authorList>
    </citation>
    <scope>NUCLEOTIDE SEQUENCE [LARGE SCALE GENOMIC DNA]</scope>
    <source>
        <strain evidence="3 4">DSM 29988</strain>
    </source>
</reference>
<dbReference type="GO" id="GO:0016746">
    <property type="term" value="F:acyltransferase activity"/>
    <property type="evidence" value="ECO:0007669"/>
    <property type="project" value="UniProtKB-KW"/>
</dbReference>
<sequence>MGSVRICEGYVPGVVGRLTELHATYYGALWDLGPTFERDIAEGIAAFVGRYQSGRDGLWTVIDERDTVMGGLAIDSRPDSEAGAQLRYFILHPSLHGQGLGQQLLDEALAFCDRQGFERVFLWTVDELEAAVHLYEKAGFEATDEIDPHTGWRTTIPYRLFERRREW</sequence>
<dbReference type="PROSITE" id="PS51186">
    <property type="entry name" value="GNAT"/>
    <property type="match status" value="1"/>
</dbReference>
<dbReference type="InterPro" id="IPR016181">
    <property type="entry name" value="Acyl_CoA_acyltransferase"/>
</dbReference>
<dbReference type="SUPFAM" id="SSF55729">
    <property type="entry name" value="Acyl-CoA N-acyltransferases (Nat)"/>
    <property type="match status" value="1"/>
</dbReference>
<keyword evidence="1 3" id="KW-0808">Transferase</keyword>
<organism evidence="3 4">
    <name type="scientific">Haloferax namakaokahaiae</name>
    <dbReference type="NCBI Taxonomy" id="1748331"/>
    <lineage>
        <taxon>Archaea</taxon>
        <taxon>Methanobacteriati</taxon>
        <taxon>Methanobacteriota</taxon>
        <taxon>Stenosarchaea group</taxon>
        <taxon>Halobacteria</taxon>
        <taxon>Halobacteriales</taxon>
        <taxon>Haloferacaceae</taxon>
        <taxon>Haloferax</taxon>
    </lineage>
</organism>
<proteinExistence type="predicted"/>
<dbReference type="PANTHER" id="PTHR13947">
    <property type="entry name" value="GNAT FAMILY N-ACETYLTRANSFERASE"/>
    <property type="match status" value="1"/>
</dbReference>
<protein>
    <submittedName>
        <fullName evidence="3">GNAT family N-acetyltransferase</fullName>
        <ecNumber evidence="3">2.3.-.-</ecNumber>
    </submittedName>
</protein>
<evidence type="ECO:0000313" key="3">
    <source>
        <dbReference type="EMBL" id="MFC7202441.1"/>
    </source>
</evidence>
<dbReference type="InterPro" id="IPR050769">
    <property type="entry name" value="NAT_camello-type"/>
</dbReference>
<evidence type="ECO:0000259" key="2">
    <source>
        <dbReference type="PROSITE" id="PS51186"/>
    </source>
</evidence>
<keyword evidence="3" id="KW-0012">Acyltransferase</keyword>
<dbReference type="EMBL" id="JBHTAA010000001">
    <property type="protein sequence ID" value="MFC7202441.1"/>
    <property type="molecule type" value="Genomic_DNA"/>
</dbReference>
<dbReference type="AlphaFoldDB" id="A0ABD5ZB94"/>
<dbReference type="CDD" id="cd04301">
    <property type="entry name" value="NAT_SF"/>
    <property type="match status" value="1"/>
</dbReference>
<comment type="caution">
    <text evidence="3">The sequence shown here is derived from an EMBL/GenBank/DDBJ whole genome shotgun (WGS) entry which is preliminary data.</text>
</comment>
<dbReference type="EC" id="2.3.-.-" evidence="3"/>
<dbReference type="Proteomes" id="UP001596481">
    <property type="component" value="Unassembled WGS sequence"/>
</dbReference>
<dbReference type="Gene3D" id="3.40.630.30">
    <property type="match status" value="1"/>
</dbReference>
<evidence type="ECO:0000256" key="1">
    <source>
        <dbReference type="ARBA" id="ARBA00022679"/>
    </source>
</evidence>
<name>A0ABD5ZB94_9EURY</name>
<dbReference type="RefSeq" id="WP_390221739.1">
    <property type="nucleotide sequence ID" value="NZ_JBHTAA010000001.1"/>
</dbReference>
<feature type="domain" description="N-acetyltransferase" evidence="2">
    <location>
        <begin position="16"/>
        <end position="163"/>
    </location>
</feature>
<accession>A0ABD5ZB94</accession>
<keyword evidence="4" id="KW-1185">Reference proteome</keyword>
<dbReference type="PANTHER" id="PTHR13947:SF37">
    <property type="entry name" value="LD18367P"/>
    <property type="match status" value="1"/>
</dbReference>
<evidence type="ECO:0000313" key="4">
    <source>
        <dbReference type="Proteomes" id="UP001596481"/>
    </source>
</evidence>
<dbReference type="InterPro" id="IPR000182">
    <property type="entry name" value="GNAT_dom"/>
</dbReference>